<dbReference type="PANTHER" id="PTHR36113:SF3">
    <property type="entry name" value="SLL5075 PROTEIN"/>
    <property type="match status" value="1"/>
</dbReference>
<dbReference type="PROSITE" id="PS51819">
    <property type="entry name" value="VOC"/>
    <property type="match status" value="1"/>
</dbReference>
<proteinExistence type="predicted"/>
<dbReference type="CDD" id="cd06587">
    <property type="entry name" value="VOC"/>
    <property type="match status" value="1"/>
</dbReference>
<feature type="domain" description="VOC" evidence="1">
    <location>
        <begin position="6"/>
        <end position="133"/>
    </location>
</feature>
<reference evidence="2" key="1">
    <citation type="submission" date="2020-05" db="EMBL/GenBank/DDBJ databases">
        <authorList>
            <person name="Chiriac C."/>
            <person name="Salcher M."/>
            <person name="Ghai R."/>
            <person name="Kavagutti S V."/>
        </authorList>
    </citation>
    <scope>NUCLEOTIDE SEQUENCE</scope>
</reference>
<sequence length="150" mass="16544">MLNEPRFTHIALPVGNISTSVEWYERYTPLRLIDLRHDPDGETAWLCHPEPTDHPFIIVLVSLNADEGEPHGQLGPFGHLGMELPTREAVDAMALLGRADGCLAWEPKQWPAPVGYVCALNDPDGNVVEFSFDQGVYAKVREVLGSPATT</sequence>
<gene>
    <name evidence="2" type="ORF">UFOPK3376_02410</name>
</gene>
<name>A0A6J7F167_9ZZZZ</name>
<accession>A0A6J7F167</accession>
<evidence type="ECO:0000313" key="2">
    <source>
        <dbReference type="EMBL" id="CAB4886920.1"/>
    </source>
</evidence>
<dbReference type="EMBL" id="CAFBLP010000076">
    <property type="protein sequence ID" value="CAB4886920.1"/>
    <property type="molecule type" value="Genomic_DNA"/>
</dbReference>
<dbReference type="InterPro" id="IPR029068">
    <property type="entry name" value="Glyas_Bleomycin-R_OHBP_Dase"/>
</dbReference>
<evidence type="ECO:0000259" key="1">
    <source>
        <dbReference type="PROSITE" id="PS51819"/>
    </source>
</evidence>
<organism evidence="2">
    <name type="scientific">freshwater metagenome</name>
    <dbReference type="NCBI Taxonomy" id="449393"/>
    <lineage>
        <taxon>unclassified sequences</taxon>
        <taxon>metagenomes</taxon>
        <taxon>ecological metagenomes</taxon>
    </lineage>
</organism>
<dbReference type="Pfam" id="PF00903">
    <property type="entry name" value="Glyoxalase"/>
    <property type="match status" value="1"/>
</dbReference>
<dbReference type="PANTHER" id="PTHR36113">
    <property type="entry name" value="LYASE, PUTATIVE-RELATED-RELATED"/>
    <property type="match status" value="1"/>
</dbReference>
<dbReference type="SUPFAM" id="SSF54593">
    <property type="entry name" value="Glyoxalase/Bleomycin resistance protein/Dihydroxybiphenyl dioxygenase"/>
    <property type="match status" value="1"/>
</dbReference>
<dbReference type="InterPro" id="IPR037523">
    <property type="entry name" value="VOC_core"/>
</dbReference>
<dbReference type="InterPro" id="IPR051332">
    <property type="entry name" value="Fosfomycin_Res_Enzymes"/>
</dbReference>
<dbReference type="Gene3D" id="3.10.180.10">
    <property type="entry name" value="2,3-Dihydroxybiphenyl 1,2-Dioxygenase, domain 1"/>
    <property type="match status" value="1"/>
</dbReference>
<protein>
    <submittedName>
        <fullName evidence="2">Unannotated protein</fullName>
    </submittedName>
</protein>
<dbReference type="AlphaFoldDB" id="A0A6J7F167"/>
<dbReference type="InterPro" id="IPR004360">
    <property type="entry name" value="Glyas_Fos-R_dOase_dom"/>
</dbReference>